<feature type="transmembrane region" description="Helical" evidence="2">
    <location>
        <begin position="84"/>
        <end position="112"/>
    </location>
</feature>
<dbReference type="PANTHER" id="PTHR30531:SF12">
    <property type="entry name" value="FLAGELLAR BIOSYNTHETIC PROTEIN FLHB"/>
    <property type="match status" value="1"/>
</dbReference>
<feature type="transmembrane region" description="Helical" evidence="2">
    <location>
        <begin position="21"/>
        <end position="42"/>
    </location>
</feature>
<keyword evidence="2" id="KW-0812">Transmembrane</keyword>
<dbReference type="OrthoDB" id="9807950at2"/>
<organism evidence="3 4">
    <name type="scientific">Trinickia fusca</name>
    <dbReference type="NCBI Taxonomy" id="2419777"/>
    <lineage>
        <taxon>Bacteria</taxon>
        <taxon>Pseudomonadati</taxon>
        <taxon>Pseudomonadota</taxon>
        <taxon>Betaproteobacteria</taxon>
        <taxon>Burkholderiales</taxon>
        <taxon>Burkholderiaceae</taxon>
        <taxon>Trinickia</taxon>
    </lineage>
</organism>
<comment type="caution">
    <text evidence="3">The sequence shown here is derived from an EMBL/GenBank/DDBJ whole genome shotgun (WGS) entry which is preliminary data.</text>
</comment>
<gene>
    <name evidence="3" type="ORF">D7S89_05685</name>
</gene>
<proteinExistence type="inferred from homology"/>
<dbReference type="Proteomes" id="UP000280434">
    <property type="component" value="Unassembled WGS sequence"/>
</dbReference>
<protein>
    <submittedName>
        <fullName evidence="3">EscU/YscU/HrcU family type III secretion system export apparatus switch protein</fullName>
    </submittedName>
</protein>
<dbReference type="Gene3D" id="3.40.1690.10">
    <property type="entry name" value="secretion proteins EscU"/>
    <property type="match status" value="1"/>
</dbReference>
<dbReference type="EMBL" id="RBZV01000002">
    <property type="protein sequence ID" value="RKP50593.1"/>
    <property type="molecule type" value="Genomic_DNA"/>
</dbReference>
<dbReference type="RefSeq" id="WP_121276504.1">
    <property type="nucleotide sequence ID" value="NZ_RBZV01000002.1"/>
</dbReference>
<keyword evidence="4" id="KW-1185">Reference proteome</keyword>
<dbReference type="AlphaFoldDB" id="A0A494XSR3"/>
<keyword evidence="2" id="KW-0472">Membrane</keyword>
<accession>A0A494XSR3</accession>
<reference evidence="3 4" key="1">
    <citation type="submission" date="2018-10" db="EMBL/GenBank/DDBJ databases">
        <title>Paraburkholderia sp. 7MK8-2, isolated from soil.</title>
        <authorList>
            <person name="Gao Z.-H."/>
            <person name="Qiu L.-H."/>
        </authorList>
    </citation>
    <scope>NUCLEOTIDE SEQUENCE [LARGE SCALE GENOMIC DNA]</scope>
    <source>
        <strain evidence="3 4">7MK8-2</strain>
    </source>
</reference>
<keyword evidence="2" id="KW-1133">Transmembrane helix</keyword>
<feature type="transmembrane region" description="Helical" evidence="2">
    <location>
        <begin position="178"/>
        <end position="205"/>
    </location>
</feature>
<sequence>MSEKDQKPTEKRLRDARKKGDVVQSAEVGAALVFIVVLAAVASQASHAVDMLRGLFDAMFAVVSARDPAAKLSTILALAMHDTFLFGAGIVVLAGVAGLAGSLAQVGGLVAFERIAPKFERLNPAGGLTRMFSLRSLTNLVKTGVKTLILALTLWVLLRGSLSAPLQAGYLRPDAILAITGRLLLTLVGWAALVFVAFAAVDYAYQHYEHMKKLRMSTDEVRREHRETEGDPHINARRRRLAHEQVFNALQDRVKMASAIVYSQRVAVALCYAGKEALPWVAARGEGEMGRRIVEWGGEYLVPCVANAGLADALYESAREYQHIDRTLYVRVAKLLRWAQGDDDVVH</sequence>
<evidence type="ECO:0000256" key="1">
    <source>
        <dbReference type="ARBA" id="ARBA00010690"/>
    </source>
</evidence>
<comment type="similarity">
    <text evidence="1">Belongs to the type III secretion exporter family.</text>
</comment>
<dbReference type="GO" id="GO:0005886">
    <property type="term" value="C:plasma membrane"/>
    <property type="evidence" value="ECO:0007669"/>
    <property type="project" value="TreeGrafter"/>
</dbReference>
<dbReference type="SUPFAM" id="SSF160544">
    <property type="entry name" value="EscU C-terminal domain-like"/>
    <property type="match status" value="1"/>
</dbReference>
<dbReference type="PANTHER" id="PTHR30531">
    <property type="entry name" value="FLAGELLAR BIOSYNTHETIC PROTEIN FLHB"/>
    <property type="match status" value="1"/>
</dbReference>
<dbReference type="PRINTS" id="PR00950">
    <property type="entry name" value="TYPE3IMSPROT"/>
</dbReference>
<evidence type="ECO:0000256" key="2">
    <source>
        <dbReference type="SAM" id="Phobius"/>
    </source>
</evidence>
<name>A0A494XSR3_9BURK</name>
<evidence type="ECO:0000313" key="4">
    <source>
        <dbReference type="Proteomes" id="UP000280434"/>
    </source>
</evidence>
<dbReference type="InterPro" id="IPR029025">
    <property type="entry name" value="T3SS_substrate_exporter_C"/>
</dbReference>
<evidence type="ECO:0000313" key="3">
    <source>
        <dbReference type="EMBL" id="RKP50593.1"/>
    </source>
</evidence>
<dbReference type="GO" id="GO:0009306">
    <property type="term" value="P:protein secretion"/>
    <property type="evidence" value="ECO:0007669"/>
    <property type="project" value="InterPro"/>
</dbReference>
<dbReference type="InterPro" id="IPR006135">
    <property type="entry name" value="T3SS_substrate_exporter"/>
</dbReference>
<dbReference type="Pfam" id="PF01312">
    <property type="entry name" value="Bac_export_2"/>
    <property type="match status" value="1"/>
</dbReference>
<feature type="transmembrane region" description="Helical" evidence="2">
    <location>
        <begin position="140"/>
        <end position="158"/>
    </location>
</feature>